<comment type="caution">
    <text evidence="2">The sequence shown here is derived from an EMBL/GenBank/DDBJ whole genome shotgun (WGS) entry which is preliminary data.</text>
</comment>
<evidence type="ECO:0008006" key="4">
    <source>
        <dbReference type="Google" id="ProtNLM"/>
    </source>
</evidence>
<organism evidence="2 3">
    <name type="scientific">Rhodoferax potami</name>
    <dbReference type="NCBI Taxonomy" id="3068338"/>
    <lineage>
        <taxon>Bacteria</taxon>
        <taxon>Pseudomonadati</taxon>
        <taxon>Pseudomonadota</taxon>
        <taxon>Betaproteobacteria</taxon>
        <taxon>Burkholderiales</taxon>
        <taxon>Comamonadaceae</taxon>
        <taxon>Rhodoferax</taxon>
    </lineage>
</organism>
<sequence length="60" mass="6507">MNKIFSVVVASVLATASFGSFAASHGGAMKDDKKMEECKKMDAKADDKMKAECKAMMEKK</sequence>
<evidence type="ECO:0000256" key="1">
    <source>
        <dbReference type="SAM" id="SignalP"/>
    </source>
</evidence>
<keyword evidence="1" id="KW-0732">Signal</keyword>
<dbReference type="EMBL" id="JAVBIK010000001">
    <property type="protein sequence ID" value="MDT7520459.1"/>
    <property type="molecule type" value="Genomic_DNA"/>
</dbReference>
<feature type="signal peptide" evidence="1">
    <location>
        <begin position="1"/>
        <end position="22"/>
    </location>
</feature>
<keyword evidence="3" id="KW-1185">Reference proteome</keyword>
<evidence type="ECO:0000313" key="2">
    <source>
        <dbReference type="EMBL" id="MDT7520459.1"/>
    </source>
</evidence>
<feature type="chain" id="PRO_5046432811" description="Pentapeptide MXKDX repeat protein" evidence="1">
    <location>
        <begin position="23"/>
        <end position="60"/>
    </location>
</feature>
<proteinExistence type="predicted"/>
<accession>A0ABU3KRR1</accession>
<dbReference type="RefSeq" id="WP_313876054.1">
    <property type="nucleotide sequence ID" value="NZ_JAVBIK010000001.1"/>
</dbReference>
<evidence type="ECO:0000313" key="3">
    <source>
        <dbReference type="Proteomes" id="UP001321700"/>
    </source>
</evidence>
<dbReference type="Proteomes" id="UP001321700">
    <property type="component" value="Unassembled WGS sequence"/>
</dbReference>
<gene>
    <name evidence="2" type="ORF">RAE19_17380</name>
</gene>
<name>A0ABU3KRR1_9BURK</name>
<protein>
    <recommendedName>
        <fullName evidence="4">Pentapeptide MXKDX repeat protein</fullName>
    </recommendedName>
</protein>
<reference evidence="2 3" key="1">
    <citation type="submission" date="2023-08" db="EMBL/GenBank/DDBJ databases">
        <title>Rhodoferax potami sp. nov. and Rhodoferax mekongensis sp. nov., isolated from the Mekong River in Thailand.</title>
        <authorList>
            <person name="Kitikhun S."/>
            <person name="Charoenyingcharoen P."/>
            <person name="Siriarchawattana P."/>
            <person name="Likhitrattanapisal S."/>
            <person name="Nilsakha T."/>
            <person name="Chanpet A."/>
            <person name="Rattanawaree P."/>
            <person name="Ingsriswang S."/>
        </authorList>
    </citation>
    <scope>NUCLEOTIDE SEQUENCE [LARGE SCALE GENOMIC DNA]</scope>
    <source>
        <strain evidence="2 3">TBRC 17660</strain>
    </source>
</reference>